<gene>
    <name evidence="2" type="ORF">PMAYCL1PPCAC_21235</name>
</gene>
<dbReference type="Gene3D" id="1.20.1280.50">
    <property type="match status" value="1"/>
</dbReference>
<organism evidence="2 3">
    <name type="scientific">Pristionchus mayeri</name>
    <dbReference type="NCBI Taxonomy" id="1317129"/>
    <lineage>
        <taxon>Eukaryota</taxon>
        <taxon>Metazoa</taxon>
        <taxon>Ecdysozoa</taxon>
        <taxon>Nematoda</taxon>
        <taxon>Chromadorea</taxon>
        <taxon>Rhabditida</taxon>
        <taxon>Rhabditina</taxon>
        <taxon>Diplogasteromorpha</taxon>
        <taxon>Diplogasteroidea</taxon>
        <taxon>Neodiplogasteridae</taxon>
        <taxon>Pristionchus</taxon>
    </lineage>
</organism>
<protein>
    <recommendedName>
        <fullName evidence="1">F-box domain-containing protein</fullName>
    </recommendedName>
</protein>
<dbReference type="Proteomes" id="UP001328107">
    <property type="component" value="Unassembled WGS sequence"/>
</dbReference>
<reference evidence="3" key="1">
    <citation type="submission" date="2022-10" db="EMBL/GenBank/DDBJ databases">
        <title>Genome assembly of Pristionchus species.</title>
        <authorList>
            <person name="Yoshida K."/>
            <person name="Sommer R.J."/>
        </authorList>
    </citation>
    <scope>NUCLEOTIDE SEQUENCE [LARGE SCALE GENOMIC DNA]</scope>
    <source>
        <strain evidence="3">RS5460</strain>
    </source>
</reference>
<evidence type="ECO:0000313" key="2">
    <source>
        <dbReference type="EMBL" id="GMR51040.1"/>
    </source>
</evidence>
<sequence length="217" mass="24885">TMDILSLPEDILRKIMRTLEIKDRTRLRLTCRAFEQLLASTHAGFFDSGSFSWLGIGAAGAMSAFSLHIGNAKFRRVEDSEVALFPQLIPRLFERIQFRKFKINLIYNPVSLEYIRQLIGSFNVDELEFLVGANFHLETAVKIAADFPQSKYIMELTYMPLEESFGLIPPMERLSISTEAPQMPTRIIIRLLAAHKELRLICRHLLLTAGGWRKVMQ</sequence>
<dbReference type="EMBL" id="BTRK01000005">
    <property type="protein sequence ID" value="GMR51040.1"/>
    <property type="molecule type" value="Genomic_DNA"/>
</dbReference>
<proteinExistence type="predicted"/>
<dbReference type="Pfam" id="PF00646">
    <property type="entry name" value="F-box"/>
    <property type="match status" value="1"/>
</dbReference>
<name>A0AAN5CVF9_9BILA</name>
<dbReference type="SMART" id="SM00256">
    <property type="entry name" value="FBOX"/>
    <property type="match status" value="1"/>
</dbReference>
<keyword evidence="3" id="KW-1185">Reference proteome</keyword>
<accession>A0AAN5CVF9</accession>
<dbReference type="InterPro" id="IPR036047">
    <property type="entry name" value="F-box-like_dom_sf"/>
</dbReference>
<feature type="domain" description="F-box" evidence="1">
    <location>
        <begin position="1"/>
        <end position="49"/>
    </location>
</feature>
<dbReference type="InterPro" id="IPR001810">
    <property type="entry name" value="F-box_dom"/>
</dbReference>
<dbReference type="SUPFAM" id="SSF81383">
    <property type="entry name" value="F-box domain"/>
    <property type="match status" value="1"/>
</dbReference>
<evidence type="ECO:0000259" key="1">
    <source>
        <dbReference type="PROSITE" id="PS50181"/>
    </source>
</evidence>
<feature type="non-terminal residue" evidence="2">
    <location>
        <position position="217"/>
    </location>
</feature>
<feature type="non-terminal residue" evidence="2">
    <location>
        <position position="1"/>
    </location>
</feature>
<evidence type="ECO:0000313" key="3">
    <source>
        <dbReference type="Proteomes" id="UP001328107"/>
    </source>
</evidence>
<dbReference type="PROSITE" id="PS50181">
    <property type="entry name" value="FBOX"/>
    <property type="match status" value="1"/>
</dbReference>
<comment type="caution">
    <text evidence="2">The sequence shown here is derived from an EMBL/GenBank/DDBJ whole genome shotgun (WGS) entry which is preliminary data.</text>
</comment>
<dbReference type="CDD" id="cd09917">
    <property type="entry name" value="F-box_SF"/>
    <property type="match status" value="1"/>
</dbReference>
<dbReference type="AlphaFoldDB" id="A0AAN5CVF9"/>